<dbReference type="AlphaFoldDB" id="A0AA36H398"/>
<accession>A0AA36H398</accession>
<evidence type="ECO:0000256" key="1">
    <source>
        <dbReference type="SAM" id="MobiDB-lite"/>
    </source>
</evidence>
<dbReference type="SUPFAM" id="SSF81321">
    <property type="entry name" value="Family A G protein-coupled receptor-like"/>
    <property type="match status" value="1"/>
</dbReference>
<feature type="transmembrane region" description="Helical" evidence="2">
    <location>
        <begin position="20"/>
        <end position="38"/>
    </location>
</feature>
<proteinExistence type="predicted"/>
<keyword evidence="2" id="KW-0812">Transmembrane</keyword>
<gene>
    <name evidence="3" type="ORF">CYNAS_LOCUS15293</name>
</gene>
<comment type="caution">
    <text evidence="3">The sequence shown here is derived from an EMBL/GenBank/DDBJ whole genome shotgun (WGS) entry which is preliminary data.</text>
</comment>
<keyword evidence="2" id="KW-0472">Membrane</keyword>
<keyword evidence="4" id="KW-1185">Reference proteome</keyword>
<feature type="transmembrane region" description="Helical" evidence="2">
    <location>
        <begin position="149"/>
        <end position="174"/>
    </location>
</feature>
<feature type="region of interest" description="Disordered" evidence="1">
    <location>
        <begin position="187"/>
        <end position="212"/>
    </location>
</feature>
<organism evidence="3 4">
    <name type="scientific">Cylicocyclus nassatus</name>
    <name type="common">Nematode worm</name>
    <dbReference type="NCBI Taxonomy" id="53992"/>
    <lineage>
        <taxon>Eukaryota</taxon>
        <taxon>Metazoa</taxon>
        <taxon>Ecdysozoa</taxon>
        <taxon>Nematoda</taxon>
        <taxon>Chromadorea</taxon>
        <taxon>Rhabditida</taxon>
        <taxon>Rhabditina</taxon>
        <taxon>Rhabditomorpha</taxon>
        <taxon>Strongyloidea</taxon>
        <taxon>Strongylidae</taxon>
        <taxon>Cylicocyclus</taxon>
    </lineage>
</organism>
<keyword evidence="2" id="KW-1133">Transmembrane helix</keyword>
<protein>
    <recommendedName>
        <fullName evidence="5">7TM GPCR serpentine receptor class x (Srx) domain-containing protein</fullName>
    </recommendedName>
</protein>
<dbReference type="Gene3D" id="1.20.1070.10">
    <property type="entry name" value="Rhodopsin 7-helix transmembrane proteins"/>
    <property type="match status" value="1"/>
</dbReference>
<evidence type="ECO:0000313" key="3">
    <source>
        <dbReference type="EMBL" id="CAJ0603310.1"/>
    </source>
</evidence>
<evidence type="ECO:0000313" key="4">
    <source>
        <dbReference type="Proteomes" id="UP001176961"/>
    </source>
</evidence>
<dbReference type="EMBL" id="CATQJL010000305">
    <property type="protein sequence ID" value="CAJ0603310.1"/>
    <property type="molecule type" value="Genomic_DNA"/>
</dbReference>
<evidence type="ECO:0008006" key="5">
    <source>
        <dbReference type="Google" id="ProtNLM"/>
    </source>
</evidence>
<name>A0AA36H398_CYLNA</name>
<feature type="transmembrane region" description="Helical" evidence="2">
    <location>
        <begin position="106"/>
        <end position="129"/>
    </location>
</feature>
<dbReference type="Proteomes" id="UP001176961">
    <property type="component" value="Unassembled WGS sequence"/>
</dbReference>
<feature type="transmembrane region" description="Helical" evidence="2">
    <location>
        <begin position="58"/>
        <end position="85"/>
    </location>
</feature>
<reference evidence="3" key="1">
    <citation type="submission" date="2023-07" db="EMBL/GenBank/DDBJ databases">
        <authorList>
            <consortium name="CYATHOMIX"/>
        </authorList>
    </citation>
    <scope>NUCLEOTIDE SEQUENCE</scope>
    <source>
        <strain evidence="3">N/A</strain>
    </source>
</reference>
<evidence type="ECO:0000256" key="2">
    <source>
        <dbReference type="SAM" id="Phobius"/>
    </source>
</evidence>
<sequence length="212" mass="24332">MDILIIIIAFKTNEIKRNYILHIILTAMLLDIAVYINVIFHDVPSFIPDRDVSTSVTIYLSVLALSLQYFAQLLFLPALSIIHYFAISRPAQFRGFSMREFTCVNVIVMLSALIIAAPLFTEYCGHIYLLDGHYWYFDFSKPYTYLYRYLNWTLQAICVIILVVADTLIIYKLFRLRTSRNNNRAFASTSNKSGARKKEHLGGSSDEVCATS</sequence>